<feature type="chain" id="PRO_5047328211" description="TrbM protein" evidence="1">
    <location>
        <begin position="25"/>
        <end position="128"/>
    </location>
</feature>
<feature type="signal peptide" evidence="1">
    <location>
        <begin position="1"/>
        <end position="24"/>
    </location>
</feature>
<keyword evidence="1" id="KW-0732">Signal</keyword>
<comment type="caution">
    <text evidence="2">The sequence shown here is derived from an EMBL/GenBank/DDBJ whole genome shotgun (WGS) entry which is preliminary data.</text>
</comment>
<reference evidence="2 3" key="1">
    <citation type="submission" date="2020-11" db="EMBL/GenBank/DDBJ databases">
        <title>WGS of Herminiimonas contaminans strain Marseille-Q4544 isolated from planarians Schmidtea mediterranea.</title>
        <authorList>
            <person name="Kangale L."/>
        </authorList>
    </citation>
    <scope>NUCLEOTIDE SEQUENCE [LARGE SCALE GENOMIC DNA]</scope>
    <source>
        <strain evidence="2 3">Marseille-Q4544</strain>
    </source>
</reference>
<gene>
    <name evidence="2" type="ORF">IXC47_05820</name>
</gene>
<name>A0ABS0EVK0_9BURK</name>
<dbReference type="EMBL" id="JADOEL010000003">
    <property type="protein sequence ID" value="MBF8177193.1"/>
    <property type="molecule type" value="Genomic_DNA"/>
</dbReference>
<keyword evidence="3" id="KW-1185">Reference proteome</keyword>
<organism evidence="2 3">
    <name type="scientific">Herminiimonas contaminans</name>
    <dbReference type="NCBI Taxonomy" id="1111140"/>
    <lineage>
        <taxon>Bacteria</taxon>
        <taxon>Pseudomonadati</taxon>
        <taxon>Pseudomonadota</taxon>
        <taxon>Betaproteobacteria</taxon>
        <taxon>Burkholderiales</taxon>
        <taxon>Oxalobacteraceae</taxon>
        <taxon>Herminiimonas</taxon>
    </lineage>
</organism>
<evidence type="ECO:0000313" key="3">
    <source>
        <dbReference type="Proteomes" id="UP000657372"/>
    </source>
</evidence>
<evidence type="ECO:0008006" key="4">
    <source>
        <dbReference type="Google" id="ProtNLM"/>
    </source>
</evidence>
<proteinExistence type="predicted"/>
<dbReference type="Proteomes" id="UP000657372">
    <property type="component" value="Unassembled WGS sequence"/>
</dbReference>
<accession>A0ABS0EVK0</accession>
<evidence type="ECO:0000256" key="1">
    <source>
        <dbReference type="SAM" id="SignalP"/>
    </source>
</evidence>
<evidence type="ECO:0000313" key="2">
    <source>
        <dbReference type="EMBL" id="MBF8177193.1"/>
    </source>
</evidence>
<protein>
    <recommendedName>
        <fullName evidence="4">TrbM protein</fullName>
    </recommendedName>
</protein>
<sequence>MHTNPGSLRLVAIFTLAFPLLAMAQQKACLMEGSFTVAGEKTEIKDCLQNNGIPHGQFVETCNSLSQATAAFGGPPAKTTYMAACPAQAQGVCVGFFGQPLSSHYYKRDPKTLASTKSGCQAQGGKWQ</sequence>
<dbReference type="RefSeq" id="WP_195874957.1">
    <property type="nucleotide sequence ID" value="NZ_JADOEL010000003.1"/>
</dbReference>